<keyword evidence="1" id="KW-0812">Transmembrane</keyword>
<gene>
    <name evidence="2" type="ORF">EII34_04150</name>
</gene>
<accession>A0A3P1TA76</accession>
<evidence type="ECO:0000313" key="3">
    <source>
        <dbReference type="Proteomes" id="UP000280819"/>
    </source>
</evidence>
<dbReference type="AlphaFoldDB" id="A0A3P1TA76"/>
<feature type="transmembrane region" description="Helical" evidence="1">
    <location>
        <begin position="164"/>
        <end position="186"/>
    </location>
</feature>
<organism evidence="2 3">
    <name type="scientific">Arachnia propionica</name>
    <dbReference type="NCBI Taxonomy" id="1750"/>
    <lineage>
        <taxon>Bacteria</taxon>
        <taxon>Bacillati</taxon>
        <taxon>Actinomycetota</taxon>
        <taxon>Actinomycetes</taxon>
        <taxon>Propionibacteriales</taxon>
        <taxon>Propionibacteriaceae</taxon>
        <taxon>Arachnia</taxon>
    </lineage>
</organism>
<reference evidence="2 3" key="1">
    <citation type="submission" date="2018-11" db="EMBL/GenBank/DDBJ databases">
        <title>Genomes From Bacteria Associated with the Canine Oral Cavity: a Test Case for Automated Genome-Based Taxonomic Assignment.</title>
        <authorList>
            <person name="Coil D.A."/>
            <person name="Jospin G."/>
            <person name="Darling A.E."/>
            <person name="Wallis C."/>
            <person name="Davis I.J."/>
            <person name="Harris S."/>
            <person name="Eisen J.A."/>
            <person name="Holcombe L.J."/>
            <person name="O'Flynn C."/>
        </authorList>
    </citation>
    <scope>NUCLEOTIDE SEQUENCE [LARGE SCALE GENOMIC DNA]</scope>
    <source>
        <strain evidence="2 3">OH887_COT-365</strain>
    </source>
</reference>
<dbReference type="OrthoDB" id="3259317at2"/>
<dbReference type="Pfam" id="PF09819">
    <property type="entry name" value="ABC_cobalt"/>
    <property type="match status" value="1"/>
</dbReference>
<evidence type="ECO:0000256" key="1">
    <source>
        <dbReference type="SAM" id="Phobius"/>
    </source>
</evidence>
<protein>
    <submittedName>
        <fullName evidence="2">ABC transporter permease</fullName>
    </submittedName>
</protein>
<name>A0A3P1TA76_9ACTN</name>
<dbReference type="Proteomes" id="UP000280819">
    <property type="component" value="Unassembled WGS sequence"/>
</dbReference>
<feature type="transmembrane region" description="Helical" evidence="1">
    <location>
        <begin position="84"/>
        <end position="103"/>
    </location>
</feature>
<feature type="transmembrane region" description="Helical" evidence="1">
    <location>
        <begin position="28"/>
        <end position="48"/>
    </location>
</feature>
<dbReference type="EMBL" id="RQZG01000003">
    <property type="protein sequence ID" value="RRD06314.1"/>
    <property type="molecule type" value="Genomic_DNA"/>
</dbReference>
<dbReference type="InterPro" id="IPR017195">
    <property type="entry name" value="ABC_thiamin-permease_prd"/>
</dbReference>
<dbReference type="RefSeq" id="WP_124843213.1">
    <property type="nucleotide sequence ID" value="NZ_RQZG01000003.1"/>
</dbReference>
<evidence type="ECO:0000313" key="2">
    <source>
        <dbReference type="EMBL" id="RRD06314.1"/>
    </source>
</evidence>
<proteinExistence type="predicted"/>
<keyword evidence="1" id="KW-0472">Membrane</keyword>
<sequence>MTAGENDTLQIHTARADRPGNSVLHTRTLMTVAACAVVGAVVVIPLSYVSITLAVSPVGIMAVCSLMGLWLLPFMLPGALTQKPGAIMIAALIIGIIGTFTTPSGVSSILGNLIGGALVEIPLALLFYKHWNWLGYGLAASTFGLFNGLLYSSMLQIQVTTPELLLMGTIALLSSLVGVAITLVVVRSLRRAGIGVRNH</sequence>
<comment type="caution">
    <text evidence="2">The sequence shown here is derived from an EMBL/GenBank/DDBJ whole genome shotgun (WGS) entry which is preliminary data.</text>
</comment>
<feature type="transmembrane region" description="Helical" evidence="1">
    <location>
        <begin position="109"/>
        <end position="128"/>
    </location>
</feature>
<feature type="transmembrane region" description="Helical" evidence="1">
    <location>
        <begin position="54"/>
        <end position="72"/>
    </location>
</feature>
<feature type="transmembrane region" description="Helical" evidence="1">
    <location>
        <begin position="133"/>
        <end position="152"/>
    </location>
</feature>
<keyword evidence="1" id="KW-1133">Transmembrane helix</keyword>